<organism evidence="1 2">
    <name type="scientific">Eimeria acervulina</name>
    <name type="common">Coccidian parasite</name>
    <dbReference type="NCBI Taxonomy" id="5801"/>
    <lineage>
        <taxon>Eukaryota</taxon>
        <taxon>Sar</taxon>
        <taxon>Alveolata</taxon>
        <taxon>Apicomplexa</taxon>
        <taxon>Conoidasida</taxon>
        <taxon>Coccidia</taxon>
        <taxon>Eucoccidiorida</taxon>
        <taxon>Eimeriorina</taxon>
        <taxon>Eimeriidae</taxon>
        <taxon>Eimeria</taxon>
    </lineage>
</organism>
<gene>
    <name evidence="1" type="ORF">EAH_00068610</name>
</gene>
<reference evidence="1" key="1">
    <citation type="submission" date="2013-10" db="EMBL/GenBank/DDBJ databases">
        <title>Genomic analysis of the causative agents of coccidiosis in chickens.</title>
        <authorList>
            <person name="Reid A.J."/>
            <person name="Blake D."/>
            <person name="Billington K."/>
            <person name="Browne H."/>
            <person name="Dunn M."/>
            <person name="Hung S."/>
            <person name="Kawahara F."/>
            <person name="Miranda-Saavedra D."/>
            <person name="Mourier T."/>
            <person name="Nagra H."/>
            <person name="Otto T.D."/>
            <person name="Rawlings N."/>
            <person name="Sanchez A."/>
            <person name="Sanders M."/>
            <person name="Subramaniam C."/>
            <person name="Tay Y."/>
            <person name="Dear P."/>
            <person name="Doerig C."/>
            <person name="Gruber A."/>
            <person name="Parkinson J."/>
            <person name="Shirley M."/>
            <person name="Wan K.L."/>
            <person name="Berriman M."/>
            <person name="Tomley F."/>
            <person name="Pain A."/>
        </authorList>
    </citation>
    <scope>NUCLEOTIDE SEQUENCE</scope>
    <source>
        <strain evidence="1">Houghton</strain>
    </source>
</reference>
<evidence type="ECO:0000313" key="1">
    <source>
        <dbReference type="EMBL" id="CDI83168.1"/>
    </source>
</evidence>
<name>U6GV53_EIMAC</name>
<reference evidence="1" key="2">
    <citation type="submission" date="2013-10" db="EMBL/GenBank/DDBJ databases">
        <authorList>
            <person name="Aslett M."/>
        </authorList>
    </citation>
    <scope>NUCLEOTIDE SEQUENCE</scope>
    <source>
        <strain evidence="1">Houghton</strain>
    </source>
</reference>
<evidence type="ECO:0000313" key="2">
    <source>
        <dbReference type="Proteomes" id="UP000018050"/>
    </source>
</evidence>
<protein>
    <submittedName>
        <fullName evidence="1">Uncharacterized protein</fullName>
    </submittedName>
</protein>
<keyword evidence="2" id="KW-1185">Reference proteome</keyword>
<accession>U6GV53</accession>
<proteinExistence type="predicted"/>
<dbReference type="RefSeq" id="XP_013247672.1">
    <property type="nucleotide sequence ID" value="XM_013392218.1"/>
</dbReference>
<dbReference type="VEuPathDB" id="ToxoDB:EAH_00068610"/>
<dbReference type="AlphaFoldDB" id="U6GV53"/>
<dbReference type="GeneID" id="25274928"/>
<dbReference type="EMBL" id="HG673326">
    <property type="protein sequence ID" value="CDI83168.1"/>
    <property type="molecule type" value="Genomic_DNA"/>
</dbReference>
<sequence>MLTSTLELALHTLHRGGSCVRHGSPCYLALFATHGAIQDVCVGVGALAQTNNSIGIWSKVGSRLVWVIFDRPTGSARRCRERHASGEARAIRYLFIDDALEVHYLEELKEQKQLVWKVLRWDYLLIDDVLEVHYLEELKEPKQLVWKVLRGKGKFAHVWKHTSAQATVADADICQRLSAIDDVLEVHYLEEHKEPKQLVWKVLRWDYLRLR</sequence>
<dbReference type="Proteomes" id="UP000018050">
    <property type="component" value="Unassembled WGS sequence"/>
</dbReference>